<dbReference type="OrthoDB" id="9811314at2"/>
<reference evidence="3 4" key="1">
    <citation type="submission" date="2018-03" db="EMBL/GenBank/DDBJ databases">
        <title>Bacillus urumqiensis sp. nov., a moderately haloalkaliphilic bacterium isolated from a salt lake.</title>
        <authorList>
            <person name="Zhao B."/>
            <person name="Liao Z."/>
        </authorList>
    </citation>
    <scope>NUCLEOTIDE SEQUENCE [LARGE SCALE GENOMIC DNA]</scope>
    <source>
        <strain evidence="3 4">BZ-SZ-XJ18</strain>
    </source>
</reference>
<dbReference type="EMBL" id="PVNS01000009">
    <property type="protein sequence ID" value="PRO65176.1"/>
    <property type="molecule type" value="Genomic_DNA"/>
</dbReference>
<comment type="caution">
    <text evidence="3">The sequence shown here is derived from an EMBL/GenBank/DDBJ whole genome shotgun (WGS) entry which is preliminary data.</text>
</comment>
<dbReference type="SUPFAM" id="SSF63411">
    <property type="entry name" value="LuxS/MPP-like metallohydrolase"/>
    <property type="match status" value="2"/>
</dbReference>
<dbReference type="PANTHER" id="PTHR11851:SF134">
    <property type="entry name" value="ZINC-DEPENDENT PROTEASE"/>
    <property type="match status" value="1"/>
</dbReference>
<gene>
    <name evidence="3" type="ORF">C6I21_10230</name>
</gene>
<dbReference type="GO" id="GO:0046872">
    <property type="term" value="F:metal ion binding"/>
    <property type="evidence" value="ECO:0007669"/>
    <property type="project" value="InterPro"/>
</dbReference>
<accession>A0A2P6MFW2</accession>
<dbReference type="Pfam" id="PF00675">
    <property type="entry name" value="Peptidase_M16"/>
    <property type="match status" value="1"/>
</dbReference>
<evidence type="ECO:0000313" key="3">
    <source>
        <dbReference type="EMBL" id="PRO65176.1"/>
    </source>
</evidence>
<dbReference type="Gene3D" id="3.30.830.10">
    <property type="entry name" value="Metalloenzyme, LuxS/M16 peptidase-like"/>
    <property type="match status" value="2"/>
</dbReference>
<evidence type="ECO:0000259" key="2">
    <source>
        <dbReference type="Pfam" id="PF05193"/>
    </source>
</evidence>
<dbReference type="RefSeq" id="WP_105959376.1">
    <property type="nucleotide sequence ID" value="NZ_PVNS01000009.1"/>
</dbReference>
<name>A0A2P6MFW2_ALKUR</name>
<keyword evidence="4" id="KW-1185">Reference proteome</keyword>
<proteinExistence type="predicted"/>
<dbReference type="Pfam" id="PF05193">
    <property type="entry name" value="Peptidase_M16_C"/>
    <property type="match status" value="1"/>
</dbReference>
<organism evidence="3 4">
    <name type="scientific">Alkalicoccus urumqiensis</name>
    <name type="common">Bacillus urumqiensis</name>
    <dbReference type="NCBI Taxonomy" id="1548213"/>
    <lineage>
        <taxon>Bacteria</taxon>
        <taxon>Bacillati</taxon>
        <taxon>Bacillota</taxon>
        <taxon>Bacilli</taxon>
        <taxon>Bacillales</taxon>
        <taxon>Bacillaceae</taxon>
        <taxon>Alkalicoccus</taxon>
    </lineage>
</organism>
<dbReference type="InterPro" id="IPR050361">
    <property type="entry name" value="MPP/UQCRC_Complex"/>
</dbReference>
<feature type="domain" description="Peptidase M16 N-terminal" evidence="1">
    <location>
        <begin position="63"/>
        <end position="175"/>
    </location>
</feature>
<feature type="domain" description="Peptidase M16 C-terminal" evidence="2">
    <location>
        <begin position="182"/>
        <end position="362"/>
    </location>
</feature>
<dbReference type="InterPro" id="IPR011765">
    <property type="entry name" value="Pept_M16_N"/>
</dbReference>
<dbReference type="InterPro" id="IPR007863">
    <property type="entry name" value="Peptidase_M16_C"/>
</dbReference>
<evidence type="ECO:0000313" key="4">
    <source>
        <dbReference type="Proteomes" id="UP000243650"/>
    </source>
</evidence>
<dbReference type="Proteomes" id="UP000243650">
    <property type="component" value="Unassembled WGS sequence"/>
</dbReference>
<dbReference type="InterPro" id="IPR011249">
    <property type="entry name" value="Metalloenz_LuxS/M16"/>
</dbReference>
<dbReference type="PANTHER" id="PTHR11851">
    <property type="entry name" value="METALLOPROTEASE"/>
    <property type="match status" value="1"/>
</dbReference>
<dbReference type="AlphaFoldDB" id="A0A2P6MFW2"/>
<protein>
    <submittedName>
        <fullName evidence="3">Peptidase M16</fullName>
    </submittedName>
</protein>
<evidence type="ECO:0000259" key="1">
    <source>
        <dbReference type="Pfam" id="PF00675"/>
    </source>
</evidence>
<sequence length="431" mass="49553">MNQVTFPQLEETLYTEVLDNGLTVFLLPKEGFHKMYATFTTKYGSVDHRFVPIGDSSPVQLPDGIAHFLEHKMFEDEDGDIFQQFSKQGASANAFTSFTRTAYLFSSTSNKEINTTTLLDFVQYPYFTDETVEKEKGIIEQEIRMYEDNPDWQNFFGLLSAMYENHPVHIDIAGTAESIAEITKEHLYTAYRTFYHPANMTLFLVGSFDPEEMIELIRSNQKQKSFVPPEEPVRFQEDEPEAVRSARLEKEMPVQVGKCLVGIKEKRAGREGQEMLKRELALQTALEMLFGRSSEGYSDLFTKGLIDDSFSFDYTAENTFGFSVIGGDSEKPHILEEEILSKISSAVKDGFDKESFERIRRKKIGFFLRALNSPEYIANQFTRYHFNNMHLFDVIPVMEELTLEEVESIFRDHMDLETQAAGCLIFPEGEM</sequence>
<dbReference type="NCBIfam" id="NF047421">
    <property type="entry name" value="YfmH_fam"/>
    <property type="match status" value="1"/>
</dbReference>